<evidence type="ECO:0000313" key="2">
    <source>
        <dbReference type="Proteomes" id="UP001558613"/>
    </source>
</evidence>
<protein>
    <submittedName>
        <fullName evidence="1">Uncharacterized protein</fullName>
    </submittedName>
</protein>
<reference evidence="1 2" key="1">
    <citation type="submission" date="2023-09" db="EMBL/GenBank/DDBJ databases">
        <authorList>
            <person name="Wang M."/>
        </authorList>
    </citation>
    <scope>NUCLEOTIDE SEQUENCE [LARGE SCALE GENOMIC DNA]</scope>
    <source>
        <strain evidence="1">GT-2023</strain>
        <tissue evidence="1">Liver</tissue>
    </source>
</reference>
<keyword evidence="2" id="KW-1185">Reference proteome</keyword>
<evidence type="ECO:0000313" key="1">
    <source>
        <dbReference type="EMBL" id="KAL1259899.1"/>
    </source>
</evidence>
<dbReference type="EMBL" id="JAYMGO010000016">
    <property type="protein sequence ID" value="KAL1259899.1"/>
    <property type="molecule type" value="Genomic_DNA"/>
</dbReference>
<gene>
    <name evidence="1" type="ORF">QQF64_010476</name>
</gene>
<sequence length="100" mass="11076">MCKDTRCFLTVSPRVTHINFVGSQSQEPAVGMLLTGELRCGCQRNTLKMKALKVGQRFTDVEAMGCQLSCQHLRFDATARALLACLYQPVPAAVESDIWI</sequence>
<proteinExistence type="predicted"/>
<organism evidence="1 2">
    <name type="scientific">Cirrhinus molitorella</name>
    <name type="common">mud carp</name>
    <dbReference type="NCBI Taxonomy" id="172907"/>
    <lineage>
        <taxon>Eukaryota</taxon>
        <taxon>Metazoa</taxon>
        <taxon>Chordata</taxon>
        <taxon>Craniata</taxon>
        <taxon>Vertebrata</taxon>
        <taxon>Euteleostomi</taxon>
        <taxon>Actinopterygii</taxon>
        <taxon>Neopterygii</taxon>
        <taxon>Teleostei</taxon>
        <taxon>Ostariophysi</taxon>
        <taxon>Cypriniformes</taxon>
        <taxon>Cyprinidae</taxon>
        <taxon>Labeoninae</taxon>
        <taxon>Labeonini</taxon>
        <taxon>Cirrhinus</taxon>
    </lineage>
</organism>
<accession>A0ABR3M787</accession>
<dbReference type="Proteomes" id="UP001558613">
    <property type="component" value="Unassembled WGS sequence"/>
</dbReference>
<name>A0ABR3M787_9TELE</name>
<comment type="caution">
    <text evidence="1">The sequence shown here is derived from an EMBL/GenBank/DDBJ whole genome shotgun (WGS) entry which is preliminary data.</text>
</comment>